<protein>
    <submittedName>
        <fullName evidence="1">Alpha/beta fold hydrolase</fullName>
    </submittedName>
</protein>
<dbReference type="Gene3D" id="3.40.50.1820">
    <property type="entry name" value="alpha/beta hydrolase"/>
    <property type="match status" value="1"/>
</dbReference>
<sequence length="237" mass="26189">MSRTPPHPIRLLYILVIMSLSYGTTHAQEHVVLLHGLARSAASMNKMQRALVNEGYQVHNLSYDSRQHGIEQLAESVHQQIRTQTTKATKVHIVTHSLGGILVRQIQATTPLPKLARVVMLSPPNAGSEVVDKIGHWWLFQKINGPAGQQLGTGKDSFIGQLPAINFDCAVITGDRSINWINSLMIPGQDDGKVSTTSARVAGMRAYKVLHTTHPMIMKKQTVIQEVIHYLQTGTLQ</sequence>
<comment type="caution">
    <text evidence="1">The sequence shown here is derived from an EMBL/GenBank/DDBJ whole genome shotgun (WGS) entry which is preliminary data.</text>
</comment>
<dbReference type="InterPro" id="IPR029058">
    <property type="entry name" value="AB_hydrolase_fold"/>
</dbReference>
<dbReference type="RefSeq" id="WP_308984447.1">
    <property type="nucleotide sequence ID" value="NZ_JARXIC010000007.1"/>
</dbReference>
<evidence type="ECO:0000313" key="1">
    <source>
        <dbReference type="EMBL" id="MDQ8193962.1"/>
    </source>
</evidence>
<dbReference type="GO" id="GO:0016787">
    <property type="term" value="F:hydrolase activity"/>
    <property type="evidence" value="ECO:0007669"/>
    <property type="project" value="UniProtKB-KW"/>
</dbReference>
<dbReference type="EMBL" id="JARXIC010000007">
    <property type="protein sequence ID" value="MDQ8193962.1"/>
    <property type="molecule type" value="Genomic_DNA"/>
</dbReference>
<dbReference type="Pfam" id="PF02089">
    <property type="entry name" value="Palm_thioest"/>
    <property type="match status" value="1"/>
</dbReference>
<keyword evidence="2" id="KW-1185">Reference proteome</keyword>
<dbReference type="SUPFAM" id="SSF53474">
    <property type="entry name" value="alpha/beta-Hydrolases"/>
    <property type="match status" value="1"/>
</dbReference>
<dbReference type="PANTHER" id="PTHR37946">
    <property type="entry name" value="SLL1969 PROTEIN"/>
    <property type="match status" value="1"/>
</dbReference>
<keyword evidence="1" id="KW-0378">Hydrolase</keyword>
<proteinExistence type="predicted"/>
<dbReference type="PANTHER" id="PTHR37946:SF1">
    <property type="entry name" value="SLL1969 PROTEIN"/>
    <property type="match status" value="1"/>
</dbReference>
<gene>
    <name evidence="1" type="ORF">QEH59_05975</name>
</gene>
<accession>A0ABU1AGK6</accession>
<name>A0ABU1AGK6_9BACT</name>
<evidence type="ECO:0000313" key="2">
    <source>
        <dbReference type="Proteomes" id="UP001243717"/>
    </source>
</evidence>
<reference evidence="1 2" key="1">
    <citation type="submission" date="2023-04" db="EMBL/GenBank/DDBJ databases">
        <title>A novel bacteria isolated from coastal sediment.</title>
        <authorList>
            <person name="Liu X.-J."/>
            <person name="Du Z.-J."/>
        </authorList>
    </citation>
    <scope>NUCLEOTIDE SEQUENCE [LARGE SCALE GENOMIC DNA]</scope>
    <source>
        <strain evidence="1 2">SDUM461004</strain>
    </source>
</reference>
<organism evidence="1 2">
    <name type="scientific">Thalassobacterium sedimentorum</name>
    <dbReference type="NCBI Taxonomy" id="3041258"/>
    <lineage>
        <taxon>Bacteria</taxon>
        <taxon>Pseudomonadati</taxon>
        <taxon>Verrucomicrobiota</taxon>
        <taxon>Opitutia</taxon>
        <taxon>Puniceicoccales</taxon>
        <taxon>Coraliomargaritaceae</taxon>
        <taxon>Thalassobacterium</taxon>
    </lineage>
</organism>
<dbReference type="Proteomes" id="UP001243717">
    <property type="component" value="Unassembled WGS sequence"/>
</dbReference>